<dbReference type="AlphaFoldDB" id="A0A0S3T2M5"/>
<evidence type="ECO:0000313" key="3">
    <source>
        <dbReference type="EMBL" id="BAT99480.1"/>
    </source>
</evidence>
<organism evidence="3 4">
    <name type="scientific">Vigna angularis var. angularis</name>
    <dbReference type="NCBI Taxonomy" id="157739"/>
    <lineage>
        <taxon>Eukaryota</taxon>
        <taxon>Viridiplantae</taxon>
        <taxon>Streptophyta</taxon>
        <taxon>Embryophyta</taxon>
        <taxon>Tracheophyta</taxon>
        <taxon>Spermatophyta</taxon>
        <taxon>Magnoliopsida</taxon>
        <taxon>eudicotyledons</taxon>
        <taxon>Gunneridae</taxon>
        <taxon>Pentapetalae</taxon>
        <taxon>rosids</taxon>
        <taxon>fabids</taxon>
        <taxon>Fabales</taxon>
        <taxon>Fabaceae</taxon>
        <taxon>Papilionoideae</taxon>
        <taxon>50 kb inversion clade</taxon>
        <taxon>NPAAA clade</taxon>
        <taxon>indigoferoid/millettioid clade</taxon>
        <taxon>Phaseoleae</taxon>
        <taxon>Vigna</taxon>
    </lineage>
</organism>
<feature type="region of interest" description="Disordered" evidence="1">
    <location>
        <begin position="51"/>
        <end position="73"/>
    </location>
</feature>
<accession>A0A0S3T2M5</accession>
<keyword evidence="2" id="KW-0472">Membrane</keyword>
<evidence type="ECO:0000256" key="1">
    <source>
        <dbReference type="SAM" id="MobiDB-lite"/>
    </source>
</evidence>
<keyword evidence="2" id="KW-0812">Transmembrane</keyword>
<feature type="non-terminal residue" evidence="3">
    <location>
        <position position="1"/>
    </location>
</feature>
<proteinExistence type="predicted"/>
<dbReference type="Proteomes" id="UP000291084">
    <property type="component" value="Chromosome 10"/>
</dbReference>
<evidence type="ECO:0000313" key="4">
    <source>
        <dbReference type="Proteomes" id="UP000291084"/>
    </source>
</evidence>
<feature type="transmembrane region" description="Helical" evidence="2">
    <location>
        <begin position="20"/>
        <end position="44"/>
    </location>
</feature>
<protein>
    <submittedName>
        <fullName evidence="3">Uncharacterized protein</fullName>
    </submittedName>
</protein>
<dbReference type="EMBL" id="AP015043">
    <property type="protein sequence ID" value="BAT99480.1"/>
    <property type="molecule type" value="Genomic_DNA"/>
</dbReference>
<keyword evidence="4" id="KW-1185">Reference proteome</keyword>
<sequence length="73" mass="8248">FFLLSMDLLYILPFIWRTYWSGFNNACLCCPFLLSAYCVLLLCCDLKGEKIPSRIGSSGKKCSTEASHSSKKQ</sequence>
<name>A0A0S3T2M5_PHAAN</name>
<keyword evidence="2" id="KW-1133">Transmembrane helix</keyword>
<reference evidence="3 4" key="1">
    <citation type="journal article" date="2015" name="Sci. Rep.">
        <title>The power of single molecule real-time sequencing technology in the de novo assembly of a eukaryotic genome.</title>
        <authorList>
            <person name="Sakai H."/>
            <person name="Naito K."/>
            <person name="Ogiso-Tanaka E."/>
            <person name="Takahashi Y."/>
            <person name="Iseki K."/>
            <person name="Muto C."/>
            <person name="Satou K."/>
            <person name="Teruya K."/>
            <person name="Shiroma A."/>
            <person name="Shimoji M."/>
            <person name="Hirano T."/>
            <person name="Itoh T."/>
            <person name="Kaga A."/>
            <person name="Tomooka N."/>
        </authorList>
    </citation>
    <scope>NUCLEOTIDE SEQUENCE [LARGE SCALE GENOMIC DNA]</scope>
    <source>
        <strain evidence="4">cv. Shumari</strain>
    </source>
</reference>
<gene>
    <name evidence="3" type="primary">Vigan.10G092600</name>
    <name evidence="3" type="ORF">VIGAN_10092600</name>
</gene>
<evidence type="ECO:0000256" key="2">
    <source>
        <dbReference type="SAM" id="Phobius"/>
    </source>
</evidence>